<dbReference type="Gene3D" id="3.40.50.360">
    <property type="match status" value="1"/>
</dbReference>
<proteinExistence type="predicted"/>
<dbReference type="GO" id="GO:0016491">
    <property type="term" value="F:oxidoreductase activity"/>
    <property type="evidence" value="ECO:0007669"/>
    <property type="project" value="InterPro"/>
</dbReference>
<evidence type="ECO:0000313" key="3">
    <source>
        <dbReference type="Proteomes" id="UP000292003"/>
    </source>
</evidence>
<reference evidence="2 3" key="1">
    <citation type="submission" date="2019-02" db="EMBL/GenBank/DDBJ databases">
        <title>Draft genome sequence of Amycolatopsis sp. 8-3EHSu isolated from roots of Suaeda maritima.</title>
        <authorList>
            <person name="Duangmal K."/>
            <person name="Chantavorakit T."/>
        </authorList>
    </citation>
    <scope>NUCLEOTIDE SEQUENCE [LARGE SCALE GENOMIC DNA]</scope>
    <source>
        <strain evidence="2 3">8-3EHSu</strain>
    </source>
</reference>
<evidence type="ECO:0000313" key="2">
    <source>
        <dbReference type="EMBL" id="RZQ63048.1"/>
    </source>
</evidence>
<organism evidence="2 3">
    <name type="scientific">Amycolatopsis suaedae</name>
    <dbReference type="NCBI Taxonomy" id="2510978"/>
    <lineage>
        <taxon>Bacteria</taxon>
        <taxon>Bacillati</taxon>
        <taxon>Actinomycetota</taxon>
        <taxon>Actinomycetes</taxon>
        <taxon>Pseudonocardiales</taxon>
        <taxon>Pseudonocardiaceae</taxon>
        <taxon>Amycolatopsis</taxon>
    </lineage>
</organism>
<dbReference type="InterPro" id="IPR005025">
    <property type="entry name" value="FMN_Rdtase-like_dom"/>
</dbReference>
<dbReference type="InterPro" id="IPR050712">
    <property type="entry name" value="NAD(P)H-dep_reductase"/>
</dbReference>
<protein>
    <submittedName>
        <fullName evidence="2">NADPH-dependent oxidoreductase</fullName>
    </submittedName>
</protein>
<dbReference type="Pfam" id="PF03358">
    <property type="entry name" value="FMN_red"/>
    <property type="match status" value="1"/>
</dbReference>
<dbReference type="InterPro" id="IPR029039">
    <property type="entry name" value="Flavoprotein-like_sf"/>
</dbReference>
<dbReference type="PANTHER" id="PTHR30543:SF21">
    <property type="entry name" value="NAD(P)H-DEPENDENT FMN REDUCTASE LOT6"/>
    <property type="match status" value="1"/>
</dbReference>
<evidence type="ECO:0000259" key="1">
    <source>
        <dbReference type="Pfam" id="PF03358"/>
    </source>
</evidence>
<comment type="caution">
    <text evidence="2">The sequence shown here is derived from an EMBL/GenBank/DDBJ whole genome shotgun (WGS) entry which is preliminary data.</text>
</comment>
<sequence>MNEDPLRLVVIIGSTRAGRFCPTVAEWFAGQARARTDFKTDVIDLAEAWLPDVLPADDAGEQPGPVRELSPWLAEADAFVVVTPEYNHSFPAALKNAIDWFYDEWQAKPVGYVSYGGIAGGLRAVEHLRGVFNELHAVSVRTSVTFPNFHERFGEDGRPKDRERYERSATGLLDELSWWGDALRRQRARRPYRAGADE</sequence>
<dbReference type="OrthoDB" id="9812295at2"/>
<dbReference type="GO" id="GO:0005829">
    <property type="term" value="C:cytosol"/>
    <property type="evidence" value="ECO:0007669"/>
    <property type="project" value="TreeGrafter"/>
</dbReference>
<accession>A0A4Q7J7X7</accession>
<dbReference type="Proteomes" id="UP000292003">
    <property type="component" value="Unassembled WGS sequence"/>
</dbReference>
<dbReference type="GO" id="GO:0010181">
    <property type="term" value="F:FMN binding"/>
    <property type="evidence" value="ECO:0007669"/>
    <property type="project" value="TreeGrafter"/>
</dbReference>
<dbReference type="AlphaFoldDB" id="A0A4Q7J7X7"/>
<feature type="domain" description="NADPH-dependent FMN reductase-like" evidence="1">
    <location>
        <begin position="7"/>
        <end position="150"/>
    </location>
</feature>
<dbReference type="RefSeq" id="WP_130476052.1">
    <property type="nucleotide sequence ID" value="NZ_SFCC01000007.1"/>
</dbReference>
<keyword evidence="3" id="KW-1185">Reference proteome</keyword>
<name>A0A4Q7J7X7_9PSEU</name>
<dbReference type="SUPFAM" id="SSF52218">
    <property type="entry name" value="Flavoproteins"/>
    <property type="match status" value="1"/>
</dbReference>
<gene>
    <name evidence="2" type="ORF">EWH70_15270</name>
</gene>
<dbReference type="PANTHER" id="PTHR30543">
    <property type="entry name" value="CHROMATE REDUCTASE"/>
    <property type="match status" value="1"/>
</dbReference>
<dbReference type="EMBL" id="SFCC01000007">
    <property type="protein sequence ID" value="RZQ63048.1"/>
    <property type="molecule type" value="Genomic_DNA"/>
</dbReference>